<evidence type="ECO:0000256" key="1">
    <source>
        <dbReference type="SAM" id="MobiDB-lite"/>
    </source>
</evidence>
<dbReference type="AlphaFoldDB" id="A0A0G1ZBD8"/>
<feature type="region of interest" description="Disordered" evidence="1">
    <location>
        <begin position="245"/>
        <end position="274"/>
    </location>
</feature>
<protein>
    <recommendedName>
        <fullName evidence="5">Peptidase M15A C-terminal domain-containing protein</fullName>
    </recommendedName>
</protein>
<evidence type="ECO:0000256" key="2">
    <source>
        <dbReference type="SAM" id="SignalP"/>
    </source>
</evidence>
<comment type="caution">
    <text evidence="3">The sequence shown here is derived from an EMBL/GenBank/DDBJ whole genome shotgun (WGS) entry which is preliminary data.</text>
</comment>
<proteinExistence type="predicted"/>
<evidence type="ECO:0008006" key="5">
    <source>
        <dbReference type="Google" id="ProtNLM"/>
    </source>
</evidence>
<reference evidence="3 4" key="1">
    <citation type="journal article" date="2015" name="Nature">
        <title>rRNA introns, odd ribosomes, and small enigmatic genomes across a large radiation of phyla.</title>
        <authorList>
            <person name="Brown C.T."/>
            <person name="Hug L.A."/>
            <person name="Thomas B.C."/>
            <person name="Sharon I."/>
            <person name="Castelle C.J."/>
            <person name="Singh A."/>
            <person name="Wilkins M.J."/>
            <person name="Williams K.H."/>
            <person name="Banfield J.F."/>
        </authorList>
    </citation>
    <scope>NUCLEOTIDE SEQUENCE [LARGE SCALE GENOMIC DNA]</scope>
</reference>
<feature type="compositionally biased region" description="Basic and acidic residues" evidence="1">
    <location>
        <begin position="245"/>
        <end position="259"/>
    </location>
</feature>
<dbReference type="STRING" id="1618671.UY67_C0001G0059"/>
<accession>A0A0G1ZBD8</accession>
<feature type="signal peptide" evidence="2">
    <location>
        <begin position="1"/>
        <end position="25"/>
    </location>
</feature>
<evidence type="ECO:0000313" key="3">
    <source>
        <dbReference type="EMBL" id="KKW25057.1"/>
    </source>
</evidence>
<name>A0A0G1ZBD8_9BACT</name>
<evidence type="ECO:0000313" key="4">
    <source>
        <dbReference type="Proteomes" id="UP000034273"/>
    </source>
</evidence>
<dbReference type="EMBL" id="LCQW01000001">
    <property type="protein sequence ID" value="KKW25057.1"/>
    <property type="molecule type" value="Genomic_DNA"/>
</dbReference>
<dbReference type="Proteomes" id="UP000034273">
    <property type="component" value="Unassembled WGS sequence"/>
</dbReference>
<feature type="chain" id="PRO_5002541326" description="Peptidase M15A C-terminal domain-containing protein" evidence="2">
    <location>
        <begin position="26"/>
        <end position="274"/>
    </location>
</feature>
<gene>
    <name evidence="3" type="ORF">UY67_C0001G0059</name>
</gene>
<keyword evidence="2" id="KW-0732">Signal</keyword>
<feature type="compositionally biased region" description="Basic residues" evidence="1">
    <location>
        <begin position="260"/>
        <end position="274"/>
    </location>
</feature>
<sequence>MVSMRHVVGLLLGALITIYATSADAKRSEEVKQRDEIERIAEEQKKYEECVLETQIIAGTYFADQTARSGRTSDIDEYLFLIYLRTTKFDGKCFAHKDPQAAERRKMTLPQYTIGGVHPVFKERLVRLCKKLETEGFLCGITSPFRDDYRQKISEGFRAGNCNSYHGGSCRTKGWGDGRAVDMVNISSITATKKERVANNIKLWARIDELEKEFLIYRPMPDRDPMHIQPRGTLEAVAGLREEMQKSVEVEKRKEDVSGHGKKKRHIKKKTKKR</sequence>
<organism evidence="3 4">
    <name type="scientific">Candidatus Kaiserbacteria bacterium GW2011_GWA2_52_12</name>
    <dbReference type="NCBI Taxonomy" id="1618671"/>
    <lineage>
        <taxon>Bacteria</taxon>
        <taxon>Candidatus Kaiseribacteriota</taxon>
    </lineage>
</organism>